<keyword evidence="1" id="KW-1133">Transmembrane helix</keyword>
<dbReference type="AlphaFoldDB" id="A0A918IBK2"/>
<dbReference type="Proteomes" id="UP000618795">
    <property type="component" value="Unassembled WGS sequence"/>
</dbReference>
<protein>
    <recommendedName>
        <fullName evidence="4">DUF1440 domain-containing protein</fullName>
    </recommendedName>
</protein>
<dbReference type="EMBL" id="BMTD01000005">
    <property type="protein sequence ID" value="GGU92322.1"/>
    <property type="molecule type" value="Genomic_DNA"/>
</dbReference>
<proteinExistence type="predicted"/>
<name>A0A918IBK2_9ACTN</name>
<evidence type="ECO:0000256" key="1">
    <source>
        <dbReference type="SAM" id="Phobius"/>
    </source>
</evidence>
<reference evidence="2" key="2">
    <citation type="submission" date="2020-09" db="EMBL/GenBank/DDBJ databases">
        <authorList>
            <person name="Sun Q."/>
            <person name="Ohkuma M."/>
        </authorList>
    </citation>
    <scope>NUCLEOTIDE SEQUENCE</scope>
    <source>
        <strain evidence="2">JCM 4369</strain>
    </source>
</reference>
<keyword evidence="3" id="KW-1185">Reference proteome</keyword>
<evidence type="ECO:0008006" key="4">
    <source>
        <dbReference type="Google" id="ProtNLM"/>
    </source>
</evidence>
<gene>
    <name evidence="2" type="ORF">GCM10010260_28700</name>
</gene>
<reference evidence="2" key="1">
    <citation type="journal article" date="2014" name="Int. J. Syst. Evol. Microbiol.">
        <title>Complete genome sequence of Corynebacterium casei LMG S-19264T (=DSM 44701T), isolated from a smear-ripened cheese.</title>
        <authorList>
            <consortium name="US DOE Joint Genome Institute (JGI-PGF)"/>
            <person name="Walter F."/>
            <person name="Albersmeier A."/>
            <person name="Kalinowski J."/>
            <person name="Ruckert C."/>
        </authorList>
    </citation>
    <scope>NUCLEOTIDE SEQUENCE</scope>
    <source>
        <strain evidence="2">JCM 4369</strain>
    </source>
</reference>
<organism evidence="2 3">
    <name type="scientific">Streptomyces filipinensis</name>
    <dbReference type="NCBI Taxonomy" id="66887"/>
    <lineage>
        <taxon>Bacteria</taxon>
        <taxon>Bacillati</taxon>
        <taxon>Actinomycetota</taxon>
        <taxon>Actinomycetes</taxon>
        <taxon>Kitasatosporales</taxon>
        <taxon>Streptomycetaceae</taxon>
        <taxon>Streptomyces</taxon>
    </lineage>
</organism>
<sequence>MFRSIGRGCAAGAAGTTALNAVAYLDMALRGRPSSSAPEAVVDKVTTVAGHPLPEGEGRGNRLSGLGALAGIAVGVGTGAVVSLLHRAGVRPPAWLGGALTGALAMTLADAPIARLGVSDPRTWSAVDWTADAIPHLAYGLVTYGVIASARGCAGASGCGRHGRPG</sequence>
<evidence type="ECO:0000313" key="3">
    <source>
        <dbReference type="Proteomes" id="UP000618795"/>
    </source>
</evidence>
<comment type="caution">
    <text evidence="2">The sequence shown here is derived from an EMBL/GenBank/DDBJ whole genome shotgun (WGS) entry which is preliminary data.</text>
</comment>
<dbReference type="RefSeq" id="WP_191873879.1">
    <property type="nucleotide sequence ID" value="NZ_BMTD01000005.1"/>
</dbReference>
<evidence type="ECO:0000313" key="2">
    <source>
        <dbReference type="EMBL" id="GGU92322.1"/>
    </source>
</evidence>
<accession>A0A918IBK2</accession>
<keyword evidence="1" id="KW-0812">Transmembrane</keyword>
<feature type="transmembrane region" description="Helical" evidence="1">
    <location>
        <begin position="63"/>
        <end position="85"/>
    </location>
</feature>
<keyword evidence="1" id="KW-0472">Membrane</keyword>